<dbReference type="AlphaFoldDB" id="A0AAV4LMM9"/>
<dbReference type="GeneID" id="94192569"/>
<accession>A0AAV4LMM9</accession>
<proteinExistence type="predicted"/>
<organism evidence="1 2">
    <name type="scientific">Babesia caballi</name>
    <dbReference type="NCBI Taxonomy" id="5871"/>
    <lineage>
        <taxon>Eukaryota</taxon>
        <taxon>Sar</taxon>
        <taxon>Alveolata</taxon>
        <taxon>Apicomplexa</taxon>
        <taxon>Aconoidasida</taxon>
        <taxon>Piroplasmida</taxon>
        <taxon>Babesiidae</taxon>
        <taxon>Babesia</taxon>
    </lineage>
</organism>
<dbReference type="Proteomes" id="UP001497744">
    <property type="component" value="Unassembled WGS sequence"/>
</dbReference>
<name>A0AAV4LMM9_BABCB</name>
<gene>
    <name evidence="1" type="ORF">BcabD6B2_05210</name>
</gene>
<comment type="caution">
    <text evidence="1">The sequence shown here is derived from an EMBL/GenBank/DDBJ whole genome shotgun (WGS) entry which is preliminary data.</text>
</comment>
<dbReference type="RefSeq" id="XP_067713157.1">
    <property type="nucleotide sequence ID" value="XM_067857056.1"/>
</dbReference>
<evidence type="ECO:0000313" key="1">
    <source>
        <dbReference type="EMBL" id="GIX61086.1"/>
    </source>
</evidence>
<keyword evidence="2" id="KW-1185">Reference proteome</keyword>
<dbReference type="EMBL" id="BPLF01000001">
    <property type="protein sequence ID" value="GIX61086.1"/>
    <property type="molecule type" value="Genomic_DNA"/>
</dbReference>
<reference evidence="1 2" key="1">
    <citation type="submission" date="2021-06" db="EMBL/GenBank/DDBJ databases">
        <title>Genome sequence of Babesia caballi.</title>
        <authorList>
            <person name="Yamagishi J."/>
            <person name="Kidaka T."/>
            <person name="Ochi A."/>
        </authorList>
    </citation>
    <scope>NUCLEOTIDE SEQUENCE [LARGE SCALE GENOMIC DNA]</scope>
    <source>
        <strain evidence="1">USDA-D6B2</strain>
    </source>
</reference>
<sequence length="298" mass="32340">MAAGKSLTEPPKNLKEAIDWVLRVSGGDQGSVPYPMNFVKTLHLILNTIPHTEDDFRSKALKEIKIDENAFQKGFIYRLAEGLQKFIGYGSDVSDSHKWKIMGSGIVQKGVLSSAYTTAYRGSWSTEVYSYDFNNSKRKRAVQCFFAAIQLIYEGLTELFFNCKTEWASQSLNNNGNALHKFMTTNGFSGTQLNTNMDGNKITSQALHGLSEFSTAYDAAGENASLDAFRSQLEQNAWSNPSTSSLSALYIIATYVYVQSASPASPSFLGYSGLGALAGGAYGLNLGGLGTLMSGLLA</sequence>
<evidence type="ECO:0000313" key="2">
    <source>
        <dbReference type="Proteomes" id="UP001497744"/>
    </source>
</evidence>
<protein>
    <submittedName>
        <fullName evidence="1">Variant erythrocyte surface antigen-1 family protein</fullName>
    </submittedName>
</protein>